<dbReference type="GO" id="GO:0004563">
    <property type="term" value="F:beta-N-acetylhexosaminidase activity"/>
    <property type="evidence" value="ECO:0007669"/>
    <property type="project" value="UniProtKB-EC"/>
</dbReference>
<sequence length="687" mass="77413">MYPPPRPIRLRSWCSLLALTLVLGQLLLAGLPLGAQDSELPALIPTPRHVEYSGGEVAFTSVAVADGDWPQAATQLRAFLVEEGIPLSDAGLPVRFANQPVAFSDSKEAYRIRVDSSVTVTAPARAAAAYAVATLRQLFRKRDGEGILPRVSIEDWPAFAIRGFLHDTGRNFQSIEQLREQIEVLAAYKYNLFHWHLTDDPGWRLESKRYPELQSARATTRNAGKFYTQEEFREMIKFCRERNITVVPEFDLPGHSAAFRRAFGLQSMAEPRALEIVLDLFAELTELADAETMPYVHIGTDEVRNAAEAVPDSFLTAIIRQLEAAGRQVIVWEEGLDVPGDTTSIQQLWARHPPGEGRRFIDSRANYINHLDPFAGMTRLFFQQPTRQPRGDSLALGGILCAWPDNRVAHERDILRQNPVYPAMVFYADAIWHGREANQEAYWANLPPPGTPAFEAFRAFENKVITHRDRYFAGREFPYLRQTDLHWRLIGPFDHAGNPKRSFPVEDTLRESYEVGGPTYPLSGPYAGATLHLKHFFGFPAVTEASSGTFYAFSRIYSPDDRMQDFWIGFQGWSRSGGRRGGPTPERGQWHHSNPQVWVNGNEIAPPAWRQPGVAAASDEIPFVDEDYFYRTPTAVPLRRGWNDILLKVPHTAAGWKWMFTCVPVRVTEAGVREATGLIYSTPANLR</sequence>
<evidence type="ECO:0000256" key="5">
    <source>
        <dbReference type="ARBA" id="ARBA00023295"/>
    </source>
</evidence>
<dbReference type="InterPro" id="IPR025705">
    <property type="entry name" value="Beta_hexosaminidase_sua/sub"/>
</dbReference>
<dbReference type="GO" id="GO:0016020">
    <property type="term" value="C:membrane"/>
    <property type="evidence" value="ECO:0007669"/>
    <property type="project" value="TreeGrafter"/>
</dbReference>
<evidence type="ECO:0000313" key="9">
    <source>
        <dbReference type="Proteomes" id="UP000226437"/>
    </source>
</evidence>
<evidence type="ECO:0000259" key="7">
    <source>
        <dbReference type="Pfam" id="PF02838"/>
    </source>
</evidence>
<organism evidence="8 9">
    <name type="scientific">Neolewinella marina</name>
    <dbReference type="NCBI Taxonomy" id="438751"/>
    <lineage>
        <taxon>Bacteria</taxon>
        <taxon>Pseudomonadati</taxon>
        <taxon>Bacteroidota</taxon>
        <taxon>Saprospiria</taxon>
        <taxon>Saprospirales</taxon>
        <taxon>Lewinellaceae</taxon>
        <taxon>Neolewinella</taxon>
    </lineage>
</organism>
<dbReference type="Pfam" id="PF00728">
    <property type="entry name" value="Glyco_hydro_20"/>
    <property type="match status" value="1"/>
</dbReference>
<protein>
    <recommendedName>
        <fullName evidence="3">beta-N-acetylhexosaminidase</fullName>
        <ecNumber evidence="3">3.2.1.52</ecNumber>
    </recommendedName>
</protein>
<feature type="domain" description="Glycoside hydrolase family 20 catalytic" evidence="6">
    <location>
        <begin position="159"/>
        <end position="261"/>
    </location>
</feature>
<keyword evidence="4" id="KW-0378">Hydrolase</keyword>
<evidence type="ECO:0000256" key="4">
    <source>
        <dbReference type="ARBA" id="ARBA00022801"/>
    </source>
</evidence>
<evidence type="ECO:0000256" key="3">
    <source>
        <dbReference type="ARBA" id="ARBA00012663"/>
    </source>
</evidence>
<keyword evidence="5" id="KW-0326">Glycosidase</keyword>
<dbReference type="EMBL" id="PDLO01000007">
    <property type="protein sequence ID" value="PHK97688.1"/>
    <property type="molecule type" value="Genomic_DNA"/>
</dbReference>
<dbReference type="InterPro" id="IPR015883">
    <property type="entry name" value="Glyco_hydro_20_cat"/>
</dbReference>
<dbReference type="InterPro" id="IPR017853">
    <property type="entry name" value="GH"/>
</dbReference>
<evidence type="ECO:0000256" key="2">
    <source>
        <dbReference type="ARBA" id="ARBA00006285"/>
    </source>
</evidence>
<comment type="similarity">
    <text evidence="2">Belongs to the glycosyl hydrolase 20 family.</text>
</comment>
<dbReference type="Gene3D" id="3.20.20.80">
    <property type="entry name" value="Glycosidases"/>
    <property type="match status" value="1"/>
</dbReference>
<feature type="domain" description="Beta-hexosaminidase bacterial type N-terminal" evidence="7">
    <location>
        <begin position="41"/>
        <end position="156"/>
    </location>
</feature>
<dbReference type="PRINTS" id="PR00738">
    <property type="entry name" value="GLHYDRLASE20"/>
</dbReference>
<dbReference type="Proteomes" id="UP000226437">
    <property type="component" value="Unassembled WGS sequence"/>
</dbReference>
<gene>
    <name evidence="8" type="ORF">CGL56_14775</name>
</gene>
<dbReference type="OrthoDB" id="726159at2"/>
<keyword evidence="9" id="KW-1185">Reference proteome</keyword>
<dbReference type="RefSeq" id="WP_099107342.1">
    <property type="nucleotide sequence ID" value="NZ_JAATJF010000005.1"/>
</dbReference>
<dbReference type="InterPro" id="IPR015882">
    <property type="entry name" value="HEX_bac_N"/>
</dbReference>
<evidence type="ECO:0000259" key="6">
    <source>
        <dbReference type="Pfam" id="PF00728"/>
    </source>
</evidence>
<dbReference type="SUPFAM" id="SSF51445">
    <property type="entry name" value="(Trans)glycosidases"/>
    <property type="match status" value="1"/>
</dbReference>
<dbReference type="GO" id="GO:0030203">
    <property type="term" value="P:glycosaminoglycan metabolic process"/>
    <property type="evidence" value="ECO:0007669"/>
    <property type="project" value="TreeGrafter"/>
</dbReference>
<dbReference type="InterPro" id="IPR029018">
    <property type="entry name" value="Hex-like_dom2"/>
</dbReference>
<dbReference type="Gene3D" id="3.30.379.10">
    <property type="entry name" value="Chitobiase/beta-hexosaminidase domain 2-like"/>
    <property type="match status" value="1"/>
</dbReference>
<dbReference type="EC" id="3.2.1.52" evidence="3"/>
<proteinExistence type="inferred from homology"/>
<accession>A0A2G0CCI1</accession>
<dbReference type="AlphaFoldDB" id="A0A2G0CCI1"/>
<dbReference type="PANTHER" id="PTHR22600:SF57">
    <property type="entry name" value="BETA-N-ACETYLHEXOSAMINIDASE"/>
    <property type="match status" value="1"/>
</dbReference>
<dbReference type="SUPFAM" id="SSF55545">
    <property type="entry name" value="beta-N-acetylhexosaminidase-like domain"/>
    <property type="match status" value="1"/>
</dbReference>
<dbReference type="GO" id="GO:0005975">
    <property type="term" value="P:carbohydrate metabolic process"/>
    <property type="evidence" value="ECO:0007669"/>
    <property type="project" value="InterPro"/>
</dbReference>
<dbReference type="Pfam" id="PF02838">
    <property type="entry name" value="Glyco_hydro_20b"/>
    <property type="match status" value="1"/>
</dbReference>
<reference evidence="8 9" key="1">
    <citation type="submission" date="2017-10" db="EMBL/GenBank/DDBJ databases">
        <title>The draft genome sequence of Lewinella marina KCTC 32374.</title>
        <authorList>
            <person name="Wang K."/>
        </authorList>
    </citation>
    <scope>NUCLEOTIDE SEQUENCE [LARGE SCALE GENOMIC DNA]</scope>
    <source>
        <strain evidence="8 9">MKG-38</strain>
    </source>
</reference>
<comment type="caution">
    <text evidence="8">The sequence shown here is derived from an EMBL/GenBank/DDBJ whole genome shotgun (WGS) entry which is preliminary data.</text>
</comment>
<name>A0A2G0CCI1_9BACT</name>
<evidence type="ECO:0000313" key="8">
    <source>
        <dbReference type="EMBL" id="PHK97688.1"/>
    </source>
</evidence>
<evidence type="ECO:0000256" key="1">
    <source>
        <dbReference type="ARBA" id="ARBA00001231"/>
    </source>
</evidence>
<dbReference type="PANTHER" id="PTHR22600">
    <property type="entry name" value="BETA-HEXOSAMINIDASE"/>
    <property type="match status" value="1"/>
</dbReference>
<comment type="catalytic activity">
    <reaction evidence="1">
        <text>Hydrolysis of terminal non-reducing N-acetyl-D-hexosamine residues in N-acetyl-beta-D-hexosaminides.</text>
        <dbReference type="EC" id="3.2.1.52"/>
    </reaction>
</comment>